<dbReference type="EMBL" id="CP059154">
    <property type="protein sequence ID" value="QLK24646.1"/>
    <property type="molecule type" value="Genomic_DNA"/>
</dbReference>
<evidence type="ECO:0000313" key="11">
    <source>
        <dbReference type="Proteomes" id="UP000510869"/>
    </source>
</evidence>
<dbReference type="GO" id="GO:0004673">
    <property type="term" value="F:protein histidine kinase activity"/>
    <property type="evidence" value="ECO:0007669"/>
    <property type="project" value="UniProtKB-EC"/>
</dbReference>
<feature type="transmembrane region" description="Helical" evidence="8">
    <location>
        <begin position="20"/>
        <end position="44"/>
    </location>
</feature>
<keyword evidence="7" id="KW-0902">Two-component regulatory system</keyword>
<dbReference type="OrthoDB" id="3369at2157"/>
<keyword evidence="3" id="KW-0808">Transferase</keyword>
<dbReference type="GO" id="GO:0005524">
    <property type="term" value="F:ATP binding"/>
    <property type="evidence" value="ECO:0007669"/>
    <property type="project" value="UniProtKB-KW"/>
</dbReference>
<feature type="transmembrane region" description="Helical" evidence="8">
    <location>
        <begin position="117"/>
        <end position="135"/>
    </location>
</feature>
<evidence type="ECO:0000256" key="7">
    <source>
        <dbReference type="ARBA" id="ARBA00023012"/>
    </source>
</evidence>
<keyword evidence="8" id="KW-0812">Transmembrane</keyword>
<accession>A0A7D6GTT8</accession>
<evidence type="ECO:0000256" key="1">
    <source>
        <dbReference type="ARBA" id="ARBA00000085"/>
    </source>
</evidence>
<dbReference type="Proteomes" id="UP000510869">
    <property type="component" value="Chromosome"/>
</dbReference>
<keyword evidence="11" id="KW-1185">Reference proteome</keyword>
<dbReference type="EC" id="2.7.13.3" evidence="2"/>
<evidence type="ECO:0000256" key="8">
    <source>
        <dbReference type="SAM" id="Phobius"/>
    </source>
</evidence>
<keyword evidence="8" id="KW-1133">Transmembrane helix</keyword>
<dbReference type="InterPro" id="IPR005467">
    <property type="entry name" value="His_kinase_dom"/>
</dbReference>
<protein>
    <recommendedName>
        <fullName evidence="2">histidine kinase</fullName>
        <ecNumber evidence="2">2.7.13.3</ecNumber>
    </recommendedName>
</protein>
<keyword evidence="8" id="KW-0472">Membrane</keyword>
<evidence type="ECO:0000256" key="6">
    <source>
        <dbReference type="ARBA" id="ARBA00022840"/>
    </source>
</evidence>
<feature type="domain" description="Histidine kinase" evidence="9">
    <location>
        <begin position="169"/>
        <end position="375"/>
    </location>
</feature>
<organism evidence="10 11">
    <name type="scientific">Natrinema zhouii</name>
    <dbReference type="NCBI Taxonomy" id="1710539"/>
    <lineage>
        <taxon>Archaea</taxon>
        <taxon>Methanobacteriati</taxon>
        <taxon>Methanobacteriota</taxon>
        <taxon>Stenosarchaea group</taxon>
        <taxon>Halobacteria</taxon>
        <taxon>Halobacteriales</taxon>
        <taxon>Natrialbaceae</taxon>
        <taxon>Natrinema</taxon>
    </lineage>
</organism>
<evidence type="ECO:0000259" key="9">
    <source>
        <dbReference type="PROSITE" id="PS50109"/>
    </source>
</evidence>
<dbReference type="SMART" id="SM00387">
    <property type="entry name" value="HATPase_c"/>
    <property type="match status" value="1"/>
</dbReference>
<dbReference type="Pfam" id="PF02518">
    <property type="entry name" value="HATPase_c"/>
    <property type="match status" value="1"/>
</dbReference>
<evidence type="ECO:0000313" key="10">
    <source>
        <dbReference type="EMBL" id="QLK24646.1"/>
    </source>
</evidence>
<gene>
    <name evidence="10" type="ORF">HYG81_10990</name>
</gene>
<dbReference type="PANTHER" id="PTHR42878:SF7">
    <property type="entry name" value="SENSOR HISTIDINE KINASE GLRK"/>
    <property type="match status" value="1"/>
</dbReference>
<name>A0A7D6GTT8_9EURY</name>
<dbReference type="GO" id="GO:0030295">
    <property type="term" value="F:protein kinase activator activity"/>
    <property type="evidence" value="ECO:0007669"/>
    <property type="project" value="TreeGrafter"/>
</dbReference>
<dbReference type="PANTHER" id="PTHR42878">
    <property type="entry name" value="TWO-COMPONENT HISTIDINE KINASE"/>
    <property type="match status" value="1"/>
</dbReference>
<dbReference type="GeneID" id="56143737"/>
<dbReference type="InterPro" id="IPR003594">
    <property type="entry name" value="HATPase_dom"/>
</dbReference>
<keyword evidence="6 10" id="KW-0067">ATP-binding</keyword>
<proteinExistence type="predicted"/>
<dbReference type="InterPro" id="IPR050351">
    <property type="entry name" value="BphY/WalK/GraS-like"/>
</dbReference>
<evidence type="ECO:0000256" key="3">
    <source>
        <dbReference type="ARBA" id="ARBA00022679"/>
    </source>
</evidence>
<feature type="transmembrane region" description="Helical" evidence="8">
    <location>
        <begin position="50"/>
        <end position="72"/>
    </location>
</feature>
<dbReference type="InterPro" id="IPR036890">
    <property type="entry name" value="HATPase_C_sf"/>
</dbReference>
<dbReference type="SUPFAM" id="SSF55874">
    <property type="entry name" value="ATPase domain of HSP90 chaperone/DNA topoisomerase II/histidine kinase"/>
    <property type="match status" value="1"/>
</dbReference>
<evidence type="ECO:0000256" key="5">
    <source>
        <dbReference type="ARBA" id="ARBA00022777"/>
    </source>
</evidence>
<evidence type="ECO:0000256" key="2">
    <source>
        <dbReference type="ARBA" id="ARBA00012438"/>
    </source>
</evidence>
<dbReference type="RefSeq" id="WP_180839728.1">
    <property type="nucleotide sequence ID" value="NZ_CP059154.1"/>
</dbReference>
<comment type="catalytic activity">
    <reaction evidence="1">
        <text>ATP + protein L-histidine = ADP + protein N-phospho-L-histidine.</text>
        <dbReference type="EC" id="2.7.13.3"/>
    </reaction>
</comment>
<dbReference type="CDD" id="cd00075">
    <property type="entry name" value="HATPase"/>
    <property type="match status" value="1"/>
</dbReference>
<dbReference type="InterPro" id="IPR004358">
    <property type="entry name" value="Sig_transdc_His_kin-like_C"/>
</dbReference>
<keyword evidence="4" id="KW-0547">Nucleotide-binding</keyword>
<dbReference type="Gene3D" id="3.30.565.10">
    <property type="entry name" value="Histidine kinase-like ATPase, C-terminal domain"/>
    <property type="match status" value="1"/>
</dbReference>
<sequence>MQRHENVGGRPADRLPAYLVGFGSGLAFVLLAEIALLVALNSAFVASGRFLVGVLTTIPFLVGITYAGYWLRSSALSPARYPRIGWWCLGGLGTFLVVNVALMTVFPTESLAVIVSWLRWAVAFGAGTGLLIGCIEGRAVERALTAERASLRTEHLEQQRDYLDYLNGILRHEVLNTATVIDGYASRVLETESALDDRSRRWLEIVIDESEDMSTVIDDVRVLLQTTEGSYRPERVDAARVLADEVRKLEHKWDPIDVETSIPDHVFVRADDLLARIFANLLSNAIEHNDAATPRVEITAEPGPETVRFEIADNGPGIPESKVDSLFDRVESYGSTHGLGLYLVSQLVARYDGSVELTETGSDGSRFAVELPAASSERDGEALEEMPTAALLLT</sequence>
<dbReference type="AlphaFoldDB" id="A0A7D6GTT8"/>
<evidence type="ECO:0000256" key="4">
    <source>
        <dbReference type="ARBA" id="ARBA00022741"/>
    </source>
</evidence>
<dbReference type="PROSITE" id="PS50109">
    <property type="entry name" value="HIS_KIN"/>
    <property type="match status" value="1"/>
</dbReference>
<dbReference type="PRINTS" id="PR00344">
    <property type="entry name" value="BCTRLSENSOR"/>
</dbReference>
<reference evidence="10 11" key="1">
    <citation type="submission" date="2020-07" db="EMBL/GenBank/DDBJ databases">
        <title>Natrinema (YPL30) sp. nov. and Haloterrigena xxxxxx (YPL8) sp. nov., isolated from a salt mine.</title>
        <authorList>
            <person name="Cui H."/>
        </authorList>
    </citation>
    <scope>NUCLEOTIDE SEQUENCE [LARGE SCALE GENOMIC DNA]</scope>
    <source>
        <strain evidence="10 11">YPL13</strain>
    </source>
</reference>
<keyword evidence="5" id="KW-0418">Kinase</keyword>
<dbReference type="KEGG" id="nay:HYG81_10990"/>
<dbReference type="GO" id="GO:0007234">
    <property type="term" value="P:osmosensory signaling via phosphorelay pathway"/>
    <property type="evidence" value="ECO:0007669"/>
    <property type="project" value="TreeGrafter"/>
</dbReference>
<feature type="transmembrane region" description="Helical" evidence="8">
    <location>
        <begin position="84"/>
        <end position="105"/>
    </location>
</feature>
<dbReference type="GO" id="GO:0000156">
    <property type="term" value="F:phosphorelay response regulator activity"/>
    <property type="evidence" value="ECO:0007669"/>
    <property type="project" value="TreeGrafter"/>
</dbReference>